<evidence type="ECO:0000313" key="3">
    <source>
        <dbReference type="EMBL" id="TMI84137.1"/>
    </source>
</evidence>
<feature type="region of interest" description="Disordered" evidence="1">
    <location>
        <begin position="1"/>
        <end position="40"/>
    </location>
</feature>
<feature type="domain" description="Methyltransferase type 11" evidence="2">
    <location>
        <begin position="88"/>
        <end position="182"/>
    </location>
</feature>
<dbReference type="Proteomes" id="UP000318093">
    <property type="component" value="Unassembled WGS sequence"/>
</dbReference>
<dbReference type="PANTHER" id="PTHR43591">
    <property type="entry name" value="METHYLTRANSFERASE"/>
    <property type="match status" value="1"/>
</dbReference>
<gene>
    <name evidence="3" type="ORF">E6H03_02495</name>
</gene>
<evidence type="ECO:0000259" key="2">
    <source>
        <dbReference type="Pfam" id="PF08241"/>
    </source>
</evidence>
<name>A0A537JKS0_9BACT</name>
<dbReference type="GO" id="GO:0008757">
    <property type="term" value="F:S-adenosylmethionine-dependent methyltransferase activity"/>
    <property type="evidence" value="ECO:0007669"/>
    <property type="project" value="InterPro"/>
</dbReference>
<dbReference type="InterPro" id="IPR029063">
    <property type="entry name" value="SAM-dependent_MTases_sf"/>
</dbReference>
<keyword evidence="3" id="KW-0489">Methyltransferase</keyword>
<comment type="caution">
    <text evidence="3">The sequence shown here is derived from an EMBL/GenBank/DDBJ whole genome shotgun (WGS) entry which is preliminary data.</text>
</comment>
<sequence length="296" mass="32523">MWGEISTGRRPSRGTRGTGRRRPSRSGPARWSPSERFPQRMDDRIRRLNEERFARTAEAFAKSAAVGNLVEIESLVRLAEPAPTDLLLDVACGAGRLLKTFAPLVRVAIGTDVTMEMLRLARQAGPGGAGRFFLVRAEGARLPFRDETFTLVATTLAIHHFGDPRQVLGEMARVCRPGGKIAVGDIVGVSDEAKRARQNEIERLRDPAHVAVYSPAGLEALLTSCGFTVTGREGGTQVRELGEWCRVAATPPDVAVLVRERLLRTIPGDQAGMQPTLIGDELRFHHHWLNLVATRR</sequence>
<proteinExistence type="predicted"/>
<dbReference type="Gene3D" id="3.40.50.150">
    <property type="entry name" value="Vaccinia Virus protein VP39"/>
    <property type="match status" value="1"/>
</dbReference>
<protein>
    <submittedName>
        <fullName evidence="3">Class I SAM-dependent methyltransferase</fullName>
    </submittedName>
</protein>
<dbReference type="GO" id="GO:0032259">
    <property type="term" value="P:methylation"/>
    <property type="evidence" value="ECO:0007669"/>
    <property type="project" value="UniProtKB-KW"/>
</dbReference>
<feature type="compositionally biased region" description="Basic residues" evidence="1">
    <location>
        <begin position="10"/>
        <end position="24"/>
    </location>
</feature>
<evidence type="ECO:0000256" key="1">
    <source>
        <dbReference type="SAM" id="MobiDB-lite"/>
    </source>
</evidence>
<accession>A0A537JKS0</accession>
<evidence type="ECO:0000313" key="4">
    <source>
        <dbReference type="Proteomes" id="UP000318093"/>
    </source>
</evidence>
<organism evidence="3 4">
    <name type="scientific">Candidatus Segetimicrobium genomatis</name>
    <dbReference type="NCBI Taxonomy" id="2569760"/>
    <lineage>
        <taxon>Bacteria</taxon>
        <taxon>Bacillati</taxon>
        <taxon>Candidatus Sysuimicrobiota</taxon>
        <taxon>Candidatus Sysuimicrobiia</taxon>
        <taxon>Candidatus Sysuimicrobiales</taxon>
        <taxon>Candidatus Segetimicrobiaceae</taxon>
        <taxon>Candidatus Segetimicrobium</taxon>
    </lineage>
</organism>
<dbReference type="EMBL" id="VBAN01000076">
    <property type="protein sequence ID" value="TMI84137.1"/>
    <property type="molecule type" value="Genomic_DNA"/>
</dbReference>
<keyword evidence="3" id="KW-0808">Transferase</keyword>
<dbReference type="AlphaFoldDB" id="A0A537JKS0"/>
<reference evidence="3 4" key="1">
    <citation type="journal article" date="2019" name="Nat. Microbiol.">
        <title>Mediterranean grassland soil C-N compound turnover is dependent on rainfall and depth, and is mediated by genomically divergent microorganisms.</title>
        <authorList>
            <person name="Diamond S."/>
            <person name="Andeer P.F."/>
            <person name="Li Z."/>
            <person name="Crits-Christoph A."/>
            <person name="Burstein D."/>
            <person name="Anantharaman K."/>
            <person name="Lane K.R."/>
            <person name="Thomas B.C."/>
            <person name="Pan C."/>
            <person name="Northen T.R."/>
            <person name="Banfield J.F."/>
        </authorList>
    </citation>
    <scope>NUCLEOTIDE SEQUENCE [LARGE SCALE GENOMIC DNA]</scope>
    <source>
        <strain evidence="3">NP_6</strain>
    </source>
</reference>
<dbReference type="Pfam" id="PF08241">
    <property type="entry name" value="Methyltransf_11"/>
    <property type="match status" value="1"/>
</dbReference>
<dbReference type="CDD" id="cd02440">
    <property type="entry name" value="AdoMet_MTases"/>
    <property type="match status" value="1"/>
</dbReference>
<dbReference type="SUPFAM" id="SSF53335">
    <property type="entry name" value="S-adenosyl-L-methionine-dependent methyltransferases"/>
    <property type="match status" value="1"/>
</dbReference>
<dbReference type="InterPro" id="IPR013216">
    <property type="entry name" value="Methyltransf_11"/>
</dbReference>